<dbReference type="InParanoid" id="A0A0V0R301"/>
<dbReference type="AlphaFoldDB" id="A0A0V0R301"/>
<feature type="coiled-coil region" evidence="1">
    <location>
        <begin position="12"/>
        <end position="61"/>
    </location>
</feature>
<dbReference type="OrthoDB" id="283021at2759"/>
<protein>
    <recommendedName>
        <fullName evidence="4">START domain-containing protein</fullName>
    </recommendedName>
</protein>
<gene>
    <name evidence="2" type="ORF">PPERSA_08947</name>
</gene>
<dbReference type="PANTHER" id="PTHR34560">
    <property type="entry name" value="POLYKETIDE CYCLASE/DEHYDRASE/LIPID TRANSPORT SUPERFAMILY PROTEIN"/>
    <property type="match status" value="1"/>
</dbReference>
<comment type="caution">
    <text evidence="2">The sequence shown here is derived from an EMBL/GenBank/DDBJ whole genome shotgun (WGS) entry which is preliminary data.</text>
</comment>
<dbReference type="InterPro" id="IPR023393">
    <property type="entry name" value="START-like_dom_sf"/>
</dbReference>
<evidence type="ECO:0000313" key="2">
    <source>
        <dbReference type="EMBL" id="KRX08843.1"/>
    </source>
</evidence>
<dbReference type="Proteomes" id="UP000054937">
    <property type="component" value="Unassembled WGS sequence"/>
</dbReference>
<organism evidence="2 3">
    <name type="scientific">Pseudocohnilembus persalinus</name>
    <name type="common">Ciliate</name>
    <dbReference type="NCBI Taxonomy" id="266149"/>
    <lineage>
        <taxon>Eukaryota</taxon>
        <taxon>Sar</taxon>
        <taxon>Alveolata</taxon>
        <taxon>Ciliophora</taxon>
        <taxon>Intramacronucleata</taxon>
        <taxon>Oligohymenophorea</taxon>
        <taxon>Scuticociliatia</taxon>
        <taxon>Philasterida</taxon>
        <taxon>Pseudocohnilembidae</taxon>
        <taxon>Pseudocohnilembus</taxon>
    </lineage>
</organism>
<evidence type="ECO:0000256" key="1">
    <source>
        <dbReference type="SAM" id="Coils"/>
    </source>
</evidence>
<evidence type="ECO:0000313" key="3">
    <source>
        <dbReference type="Proteomes" id="UP000054937"/>
    </source>
</evidence>
<name>A0A0V0R301_PSEPJ</name>
<dbReference type="PANTHER" id="PTHR34560:SF1">
    <property type="entry name" value="START DOMAIN-CONTAINING PROTEIN"/>
    <property type="match status" value="1"/>
</dbReference>
<accession>A0A0V0R301</accession>
<dbReference type="SUPFAM" id="SSF55961">
    <property type="entry name" value="Bet v1-like"/>
    <property type="match status" value="1"/>
</dbReference>
<sequence length="387" mass="45967">MEDKDNRNENQVQQFKQKFKEDEQMMEELKNQLTQDQHLSNSEKQLYQKELSNEINEIEQNINYMQLGAKKSGNDLKLQQQIELNLQSQQIVQEEQQKISQNKKLSPQQQYEQQILEMSDLIKDQKYDQAYQILENLKKNDMKSFNYYLEQVKQNLKNQNASDIQKQVDKVIIKTVDEVLYVQSQIQFMNYVQNDDQGWGQEQAFTNGQTKINYKILPNTKTLSIKFEAEFERPLSRPSDSQKVVYVKFKLPVISDREGYLYGIGVDRLEKDDSIVIFIESIQDKKDIQQRLDLNLEINKKNVAFDMKFMYFQIKPIGRDKSVLNAICNVDPNVRFLPQWLINFFIRKIGSYLMNKILKIAENIKGKMELNTQYNKIIFKTYKILNL</sequence>
<keyword evidence="1" id="KW-0175">Coiled coil</keyword>
<dbReference type="Gene3D" id="3.30.530.20">
    <property type="match status" value="1"/>
</dbReference>
<dbReference type="OMA" id="VPFCNHA"/>
<evidence type="ECO:0008006" key="4">
    <source>
        <dbReference type="Google" id="ProtNLM"/>
    </source>
</evidence>
<dbReference type="EMBL" id="LDAU01000057">
    <property type="protein sequence ID" value="KRX08843.1"/>
    <property type="molecule type" value="Genomic_DNA"/>
</dbReference>
<proteinExistence type="predicted"/>
<reference evidence="2 3" key="1">
    <citation type="journal article" date="2015" name="Sci. Rep.">
        <title>Genome of the facultative scuticociliatosis pathogen Pseudocohnilembus persalinus provides insight into its virulence through horizontal gene transfer.</title>
        <authorList>
            <person name="Xiong J."/>
            <person name="Wang G."/>
            <person name="Cheng J."/>
            <person name="Tian M."/>
            <person name="Pan X."/>
            <person name="Warren A."/>
            <person name="Jiang C."/>
            <person name="Yuan D."/>
            <person name="Miao W."/>
        </authorList>
    </citation>
    <scope>NUCLEOTIDE SEQUENCE [LARGE SCALE GENOMIC DNA]</scope>
    <source>
        <strain evidence="2">36N120E</strain>
    </source>
</reference>
<keyword evidence="3" id="KW-1185">Reference proteome</keyword>